<proteinExistence type="predicted"/>
<dbReference type="GeneID" id="110987608"/>
<keyword evidence="2" id="KW-1185">Reference proteome</keyword>
<sequence>MPEPARSPSSDNSTSVELCDLRNPGNVSITNCTLRRILPINLTWTKEWTRPQSLKITSSDRDPTGMTTAGIQEHMRTEATSADMRVQVSMTTASDKGHNTTTKTIITKGGGGVTHKGVTMVETSQVVSTTATLTGEPGMGTDIHPTRGGDVTMTESEGTHGDLTRPDTPFHMPLQKTNGHNVLH</sequence>
<organism evidence="2 3">
    <name type="scientific">Acanthaster planci</name>
    <name type="common">Crown-of-thorns starfish</name>
    <dbReference type="NCBI Taxonomy" id="133434"/>
    <lineage>
        <taxon>Eukaryota</taxon>
        <taxon>Metazoa</taxon>
        <taxon>Echinodermata</taxon>
        <taxon>Eleutherozoa</taxon>
        <taxon>Asterozoa</taxon>
        <taxon>Asteroidea</taxon>
        <taxon>Valvatacea</taxon>
        <taxon>Valvatida</taxon>
        <taxon>Acanthasteridae</taxon>
        <taxon>Acanthaster</taxon>
    </lineage>
</organism>
<dbReference type="AlphaFoldDB" id="A0A8B7ZM73"/>
<evidence type="ECO:0000313" key="3">
    <source>
        <dbReference type="RefSeq" id="XP_022106167.1"/>
    </source>
</evidence>
<evidence type="ECO:0000313" key="2">
    <source>
        <dbReference type="Proteomes" id="UP000694845"/>
    </source>
</evidence>
<feature type="region of interest" description="Disordered" evidence="1">
    <location>
        <begin position="154"/>
        <end position="184"/>
    </location>
</feature>
<dbReference type="RefSeq" id="XP_022106167.1">
    <property type="nucleotide sequence ID" value="XM_022250475.1"/>
</dbReference>
<gene>
    <name evidence="3" type="primary">LOC110987608</name>
</gene>
<dbReference type="Proteomes" id="UP000694845">
    <property type="component" value="Unplaced"/>
</dbReference>
<dbReference type="KEGG" id="aplc:110987608"/>
<evidence type="ECO:0000256" key="1">
    <source>
        <dbReference type="SAM" id="MobiDB-lite"/>
    </source>
</evidence>
<protein>
    <submittedName>
        <fullName evidence="3">Uncharacterized protein LOC110987608</fullName>
    </submittedName>
</protein>
<accession>A0A8B7ZM73</accession>
<feature type="compositionally biased region" description="Polar residues" evidence="1">
    <location>
        <begin position="175"/>
        <end position="184"/>
    </location>
</feature>
<reference evidence="3" key="1">
    <citation type="submission" date="2025-08" db="UniProtKB">
        <authorList>
            <consortium name="RefSeq"/>
        </authorList>
    </citation>
    <scope>IDENTIFICATION</scope>
</reference>
<name>A0A8B7ZM73_ACAPL</name>